<sequence>PPVLLSTSSSLQSILSLSDGRSDHHSSGAFGWRLLQLSGTEHCRQCDHQSPAGGYRR</sequence>
<dbReference type="Proteomes" id="UP001529510">
    <property type="component" value="Unassembled WGS sequence"/>
</dbReference>
<accession>A0ABD0PM81</accession>
<keyword evidence="2" id="KW-1185">Reference proteome</keyword>
<evidence type="ECO:0000313" key="1">
    <source>
        <dbReference type="EMBL" id="KAL0174969.1"/>
    </source>
</evidence>
<evidence type="ECO:0000313" key="2">
    <source>
        <dbReference type="Proteomes" id="UP001529510"/>
    </source>
</evidence>
<dbReference type="AlphaFoldDB" id="A0ABD0PM81"/>
<feature type="non-terminal residue" evidence="1">
    <location>
        <position position="1"/>
    </location>
</feature>
<reference evidence="1 2" key="1">
    <citation type="submission" date="2024-05" db="EMBL/GenBank/DDBJ databases">
        <title>Genome sequencing and assembly of Indian major carp, Cirrhinus mrigala (Hamilton, 1822).</title>
        <authorList>
            <person name="Mohindra V."/>
            <person name="Chowdhury L.M."/>
            <person name="Lal K."/>
            <person name="Jena J.K."/>
        </authorList>
    </citation>
    <scope>NUCLEOTIDE SEQUENCE [LARGE SCALE GENOMIC DNA]</scope>
    <source>
        <strain evidence="1">CM1030</strain>
        <tissue evidence="1">Blood</tissue>
    </source>
</reference>
<name>A0ABD0PM81_CIRMR</name>
<protein>
    <submittedName>
        <fullName evidence="1">Uncharacterized protein</fullName>
    </submittedName>
</protein>
<organism evidence="1 2">
    <name type="scientific">Cirrhinus mrigala</name>
    <name type="common">Mrigala</name>
    <dbReference type="NCBI Taxonomy" id="683832"/>
    <lineage>
        <taxon>Eukaryota</taxon>
        <taxon>Metazoa</taxon>
        <taxon>Chordata</taxon>
        <taxon>Craniata</taxon>
        <taxon>Vertebrata</taxon>
        <taxon>Euteleostomi</taxon>
        <taxon>Actinopterygii</taxon>
        <taxon>Neopterygii</taxon>
        <taxon>Teleostei</taxon>
        <taxon>Ostariophysi</taxon>
        <taxon>Cypriniformes</taxon>
        <taxon>Cyprinidae</taxon>
        <taxon>Labeoninae</taxon>
        <taxon>Labeonini</taxon>
        <taxon>Cirrhinus</taxon>
    </lineage>
</organism>
<dbReference type="EMBL" id="JAMKFB020000015">
    <property type="protein sequence ID" value="KAL0174969.1"/>
    <property type="molecule type" value="Genomic_DNA"/>
</dbReference>
<proteinExistence type="predicted"/>
<comment type="caution">
    <text evidence="1">The sequence shown here is derived from an EMBL/GenBank/DDBJ whole genome shotgun (WGS) entry which is preliminary data.</text>
</comment>
<feature type="non-terminal residue" evidence="1">
    <location>
        <position position="57"/>
    </location>
</feature>
<gene>
    <name evidence="1" type="ORF">M9458_030937</name>
</gene>